<evidence type="ECO:0000256" key="1">
    <source>
        <dbReference type="ARBA" id="ARBA00022737"/>
    </source>
</evidence>
<evidence type="ECO:0000256" key="3">
    <source>
        <dbReference type="PROSITE-ProRule" id="PRU00339"/>
    </source>
</evidence>
<dbReference type="Proteomes" id="UP000886005">
    <property type="component" value="Unassembled WGS sequence"/>
</dbReference>
<dbReference type="SUPFAM" id="SSF48452">
    <property type="entry name" value="TPR-like"/>
    <property type="match status" value="3"/>
</dbReference>
<gene>
    <name evidence="5" type="ORF">ENJ10_01045</name>
</gene>
<accession>A0A7V1LJR5</accession>
<keyword evidence="2 3" id="KW-0802">TPR repeat</keyword>
<dbReference type="AlphaFoldDB" id="A0A7V1LJR5"/>
<sequence length="607" mass="69971">MKSFPISTMAKALLILLLWSAFGQAQGSYNEKVKLSERLMRAGQYASALSTLQSLYREGKITPKVINNISRCYQELNLYDERIAFLEDVVRRKPAVYSYRITLGTAWFLKHEKERALEIWRQVLTQGREDAMRYRLVAQAMYSVRLLDEAIDVYKQALRAFPQQTSFLMDIANLYRAQLNYEQAARYYLAYLRQKPGQYSYIRSMMLNMARDGEHTERLITVIREEDKGRDPRIRELLAYMYMRDGNFEKAFEIVRGIEARTKGKPVFTYLNRFINEAERSKAWPWAIRGYELMLEKTGGVRAAAPTYQLARSHYAYARTLRERSPKKAGDHIEQALRLLESLITSQSHQKVRAALLAGDIHKDYFNDLDEALNYYTRFPVSTGGTGSGDALRLKLADVYLLKNDLKAALTFYASVTSDRYKSFGLWQQAEIAFYQSRFQKAKKLYRSLLGQTGLSDSLSNNILERLFLLNNLNRDSLALSNYAHAALLQRQKKESEAAGEFSQLATTGGPLSRMAATAAIRLYSRLKKYDAAIATAHAWLENNKEDEKADEIFFLLAGLYQKRDEKGRALAVFEIILQKFPYSFYTDEARRQAREISETLNTQKAD</sequence>
<organism evidence="5">
    <name type="scientific">Caldithrix abyssi</name>
    <dbReference type="NCBI Taxonomy" id="187145"/>
    <lineage>
        <taxon>Bacteria</taxon>
        <taxon>Pseudomonadati</taxon>
        <taxon>Calditrichota</taxon>
        <taxon>Calditrichia</taxon>
        <taxon>Calditrichales</taxon>
        <taxon>Calditrichaceae</taxon>
        <taxon>Caldithrix</taxon>
    </lineage>
</organism>
<dbReference type="Pfam" id="PF13432">
    <property type="entry name" value="TPR_16"/>
    <property type="match status" value="1"/>
</dbReference>
<keyword evidence="4" id="KW-0732">Signal</keyword>
<dbReference type="PROSITE" id="PS50005">
    <property type="entry name" value="TPR"/>
    <property type="match status" value="1"/>
</dbReference>
<dbReference type="EMBL" id="DRLD01000024">
    <property type="protein sequence ID" value="HED09250.1"/>
    <property type="molecule type" value="Genomic_DNA"/>
</dbReference>
<feature type="repeat" description="TPR" evidence="3">
    <location>
        <begin position="131"/>
        <end position="164"/>
    </location>
</feature>
<name>A0A7V1LJR5_CALAY</name>
<dbReference type="Gene3D" id="1.25.40.10">
    <property type="entry name" value="Tetratricopeptide repeat domain"/>
    <property type="match status" value="3"/>
</dbReference>
<dbReference type="InterPro" id="IPR051685">
    <property type="entry name" value="Ycf3/AcsC/BcsC/TPR_MFPF"/>
</dbReference>
<reference evidence="5" key="1">
    <citation type="journal article" date="2020" name="mSystems">
        <title>Genome- and Community-Level Interaction Insights into Carbon Utilization and Element Cycling Functions of Hydrothermarchaeota in Hydrothermal Sediment.</title>
        <authorList>
            <person name="Zhou Z."/>
            <person name="Liu Y."/>
            <person name="Xu W."/>
            <person name="Pan J."/>
            <person name="Luo Z.H."/>
            <person name="Li M."/>
        </authorList>
    </citation>
    <scope>NUCLEOTIDE SEQUENCE [LARGE SCALE GENOMIC DNA]</scope>
    <source>
        <strain evidence="5">HyVt-456</strain>
    </source>
</reference>
<dbReference type="PANTHER" id="PTHR44943">
    <property type="entry name" value="CELLULOSE SYNTHASE OPERON PROTEIN C"/>
    <property type="match status" value="1"/>
</dbReference>
<evidence type="ECO:0000256" key="4">
    <source>
        <dbReference type="SAM" id="SignalP"/>
    </source>
</evidence>
<proteinExistence type="predicted"/>
<evidence type="ECO:0000313" key="5">
    <source>
        <dbReference type="EMBL" id="HED09250.1"/>
    </source>
</evidence>
<comment type="caution">
    <text evidence="5">The sequence shown here is derived from an EMBL/GenBank/DDBJ whole genome shotgun (WGS) entry which is preliminary data.</text>
</comment>
<dbReference type="PANTHER" id="PTHR44943:SF8">
    <property type="entry name" value="TPR REPEAT-CONTAINING PROTEIN MJ0263"/>
    <property type="match status" value="1"/>
</dbReference>
<dbReference type="SMART" id="SM00028">
    <property type="entry name" value="TPR"/>
    <property type="match status" value="5"/>
</dbReference>
<feature type="chain" id="PRO_5031478634" evidence="4">
    <location>
        <begin position="26"/>
        <end position="607"/>
    </location>
</feature>
<keyword evidence="1" id="KW-0677">Repeat</keyword>
<protein>
    <submittedName>
        <fullName evidence="5">Tetratricopeptide repeat protein</fullName>
    </submittedName>
</protein>
<evidence type="ECO:0000256" key="2">
    <source>
        <dbReference type="ARBA" id="ARBA00022803"/>
    </source>
</evidence>
<feature type="signal peptide" evidence="4">
    <location>
        <begin position="1"/>
        <end position="25"/>
    </location>
</feature>
<dbReference type="Pfam" id="PF13181">
    <property type="entry name" value="TPR_8"/>
    <property type="match status" value="1"/>
</dbReference>
<dbReference type="InterPro" id="IPR019734">
    <property type="entry name" value="TPR_rpt"/>
</dbReference>
<dbReference type="InterPro" id="IPR011990">
    <property type="entry name" value="TPR-like_helical_dom_sf"/>
</dbReference>